<dbReference type="AlphaFoldDB" id="A0A8J3F332"/>
<evidence type="ECO:0008006" key="3">
    <source>
        <dbReference type="Google" id="ProtNLM"/>
    </source>
</evidence>
<protein>
    <recommendedName>
        <fullName evidence="3">ATP-grasp domain-containing protein</fullName>
    </recommendedName>
</protein>
<reference evidence="2" key="1">
    <citation type="journal article" date="2019" name="Int. J. Syst. Evol. Microbiol.">
        <title>The Global Catalogue of Microorganisms (GCM) 10K type strain sequencing project: providing services to taxonomists for standard genome sequencing and annotation.</title>
        <authorList>
            <consortium name="The Broad Institute Genomics Platform"/>
            <consortium name="The Broad Institute Genome Sequencing Center for Infectious Disease"/>
            <person name="Wu L."/>
            <person name="Ma J."/>
        </authorList>
    </citation>
    <scope>NUCLEOTIDE SEQUENCE [LARGE SCALE GENOMIC DNA]</scope>
    <source>
        <strain evidence="2">CGMCC 1.14993</strain>
    </source>
</reference>
<comment type="caution">
    <text evidence="1">The sequence shown here is derived from an EMBL/GenBank/DDBJ whole genome shotgun (WGS) entry which is preliminary data.</text>
</comment>
<gene>
    <name evidence="1" type="ORF">GCM10007380_26410</name>
</gene>
<sequence length="394" mass="45478">MTSVFYNLESNTWSHNEIDRPKVTLGHNRLLINHISIQDQGKSTITFQVKKNQQHLGPIIGILTNEDRFPFSGNIKTFKRICKKIMNEGGIPVIFTPSAFSGTSLKCYTFCFQTKKWLELFSPLPDVIYNRIPSVLYESNEQYKQFRNKLSELNIPFFNESYLSKIGTMSLLSSDKFLSKYIPETIDLKTEEDLRIYLNKWNCIYIKKHHSAKGLGVFKISLLKDNTASIRNAFHVELIKEIKDCWKFLTSISEPYICQQGIDSKLPDGRKFDLRILVHKKDKQFIISGIGVRVGTPGGITTHVPRGGSIIPLEELPIQLNEQLLQKIVQLTGEALNQHQGHFYEFSMDIGLHNGQYYIFEINSKPMVFDEVEIKEKGMENLIHLFYELSKFEP</sequence>
<dbReference type="SUPFAM" id="SSF56059">
    <property type="entry name" value="Glutathione synthetase ATP-binding domain-like"/>
    <property type="match status" value="1"/>
</dbReference>
<organism evidence="1 2">
    <name type="scientific">Gottfriedia solisilvae</name>
    <dbReference type="NCBI Taxonomy" id="1516104"/>
    <lineage>
        <taxon>Bacteria</taxon>
        <taxon>Bacillati</taxon>
        <taxon>Bacillota</taxon>
        <taxon>Bacilli</taxon>
        <taxon>Bacillales</taxon>
        <taxon>Bacillaceae</taxon>
        <taxon>Gottfriedia</taxon>
    </lineage>
</organism>
<dbReference type="OrthoDB" id="7869153at2"/>
<dbReference type="RefSeq" id="WP_087999901.1">
    <property type="nucleotide sequence ID" value="NZ_BMHB01000001.1"/>
</dbReference>
<evidence type="ECO:0000313" key="2">
    <source>
        <dbReference type="Proteomes" id="UP000626244"/>
    </source>
</evidence>
<accession>A0A8J3F332</accession>
<dbReference type="InterPro" id="IPR026838">
    <property type="entry name" value="YheC/D"/>
</dbReference>
<dbReference type="Proteomes" id="UP000626244">
    <property type="component" value="Unassembled WGS sequence"/>
</dbReference>
<dbReference type="EMBL" id="BMHB01000001">
    <property type="protein sequence ID" value="GGI15126.1"/>
    <property type="molecule type" value="Genomic_DNA"/>
</dbReference>
<evidence type="ECO:0000313" key="1">
    <source>
        <dbReference type="EMBL" id="GGI15126.1"/>
    </source>
</evidence>
<keyword evidence="2" id="KW-1185">Reference proteome</keyword>
<dbReference type="Pfam" id="PF14398">
    <property type="entry name" value="ATPgrasp_YheCD"/>
    <property type="match status" value="1"/>
</dbReference>
<name>A0A8J3F332_9BACI</name>
<proteinExistence type="predicted"/>